<dbReference type="AlphaFoldDB" id="A0A6N9JTJ7"/>
<reference evidence="1 2" key="1">
    <citation type="journal article" date="2019" name="Nat. Med.">
        <title>A library of human gut bacterial isolates paired with longitudinal multiomics data enables mechanistic microbiome research.</title>
        <authorList>
            <person name="Poyet M."/>
            <person name="Groussin M."/>
            <person name="Gibbons S.M."/>
            <person name="Avila-Pacheco J."/>
            <person name="Jiang X."/>
            <person name="Kearney S.M."/>
            <person name="Perrotta A.R."/>
            <person name="Berdy B."/>
            <person name="Zhao S."/>
            <person name="Lieberman T.D."/>
            <person name="Swanson P.K."/>
            <person name="Smith M."/>
            <person name="Roesemann S."/>
            <person name="Alexander J.E."/>
            <person name="Rich S.A."/>
            <person name="Livny J."/>
            <person name="Vlamakis H."/>
            <person name="Clish C."/>
            <person name="Bullock K."/>
            <person name="Deik A."/>
            <person name="Scott J."/>
            <person name="Pierce K.A."/>
            <person name="Xavier R.J."/>
            <person name="Alm E.J."/>
        </authorList>
    </citation>
    <scope>NUCLEOTIDE SEQUENCE [LARGE SCALE GENOMIC DNA]</scope>
    <source>
        <strain evidence="1 2">BIOML-A1</strain>
    </source>
</reference>
<comment type="caution">
    <text evidence="1">The sequence shown here is derived from an EMBL/GenBank/DDBJ whole genome shotgun (WGS) entry which is preliminary data.</text>
</comment>
<dbReference type="EMBL" id="WWSH01000002">
    <property type="protein sequence ID" value="MZK09313.1"/>
    <property type="molecule type" value="Genomic_DNA"/>
</dbReference>
<name>A0A6N9JTJ7_9FIRM</name>
<gene>
    <name evidence="1" type="ORF">GT576_02880</name>
</gene>
<organism evidence="1 2">
    <name type="scientific">Dorea longicatena</name>
    <dbReference type="NCBI Taxonomy" id="88431"/>
    <lineage>
        <taxon>Bacteria</taxon>
        <taxon>Bacillati</taxon>
        <taxon>Bacillota</taxon>
        <taxon>Clostridia</taxon>
        <taxon>Lachnospirales</taxon>
        <taxon>Lachnospiraceae</taxon>
        <taxon>Dorea</taxon>
    </lineage>
</organism>
<evidence type="ECO:0000313" key="1">
    <source>
        <dbReference type="EMBL" id="MZK09313.1"/>
    </source>
</evidence>
<evidence type="ECO:0000313" key="2">
    <source>
        <dbReference type="Proteomes" id="UP000449249"/>
    </source>
</evidence>
<sequence length="145" mass="17125">MTKHEVMVSYVQDKIKELCDSILTFNFADGKATSVSFLTNYAGKIVKKYVRAADKEYGFTILLTWYYSEETDDINMQAMNLGQKFMEWIDEQNAIKNYPDFEGCQVKKIENLQNMPNLATVDWENKVAQYQIPCRVLYFEKERRR</sequence>
<proteinExistence type="predicted"/>
<dbReference type="Proteomes" id="UP000449249">
    <property type="component" value="Unassembled WGS sequence"/>
</dbReference>
<protein>
    <submittedName>
        <fullName evidence="1">Uncharacterized protein</fullName>
    </submittedName>
</protein>
<dbReference type="RefSeq" id="WP_161170119.1">
    <property type="nucleotide sequence ID" value="NZ_WWSF01000001.1"/>
</dbReference>
<accession>A0A6N9JTJ7</accession>